<evidence type="ECO:0000256" key="2">
    <source>
        <dbReference type="ARBA" id="ARBA00023125"/>
    </source>
</evidence>
<proteinExistence type="predicted"/>
<dbReference type="GO" id="GO:0003700">
    <property type="term" value="F:DNA-binding transcription factor activity"/>
    <property type="evidence" value="ECO:0007669"/>
    <property type="project" value="TreeGrafter"/>
</dbReference>
<dbReference type="PANTHER" id="PTHR46797:SF23">
    <property type="entry name" value="HTH-TYPE TRANSCRIPTIONAL REGULATOR SUTR"/>
    <property type="match status" value="1"/>
</dbReference>
<evidence type="ECO:0000313" key="5">
    <source>
        <dbReference type="EMBL" id="KGJ89618.1"/>
    </source>
</evidence>
<dbReference type="Proteomes" id="UP000029843">
    <property type="component" value="Unassembled WGS sequence"/>
</dbReference>
<keyword evidence="3" id="KW-0804">Transcription</keyword>
<dbReference type="SUPFAM" id="SSF47413">
    <property type="entry name" value="lambda repressor-like DNA-binding domains"/>
    <property type="match status" value="1"/>
</dbReference>
<dbReference type="Gene3D" id="1.10.260.40">
    <property type="entry name" value="lambda repressor-like DNA-binding domains"/>
    <property type="match status" value="1"/>
</dbReference>
<feature type="domain" description="HTH cro/C1-type" evidence="4">
    <location>
        <begin position="12"/>
        <end position="66"/>
    </location>
</feature>
<comment type="caution">
    <text evidence="5">The sequence shown here is derived from an EMBL/GenBank/DDBJ whole genome shotgun (WGS) entry which is preliminary data.</text>
</comment>
<dbReference type="PROSITE" id="PS50943">
    <property type="entry name" value="HTH_CROC1"/>
    <property type="match status" value="1"/>
</dbReference>
<reference evidence="5 6" key="1">
    <citation type="submission" date="2014-08" db="EMBL/GenBank/DDBJ databases">
        <title>Genomic and Phenotypic Diversity of Colwellia psychrerythraea strains from Disparate Marine Basins.</title>
        <authorList>
            <person name="Techtmann S.M."/>
            <person name="Stelling S.C."/>
            <person name="Utturkar S.M."/>
            <person name="Alshibli N."/>
            <person name="Harris A."/>
            <person name="Brown S.D."/>
            <person name="Hazen T.C."/>
        </authorList>
    </citation>
    <scope>NUCLEOTIDE SEQUENCE [LARGE SCALE GENOMIC DNA]</scope>
    <source>
        <strain evidence="5 6">ND2E</strain>
    </source>
</reference>
<dbReference type="RefSeq" id="WP_033094636.1">
    <property type="nucleotide sequence ID" value="NZ_JQED01000040.1"/>
</dbReference>
<evidence type="ECO:0000256" key="1">
    <source>
        <dbReference type="ARBA" id="ARBA00023015"/>
    </source>
</evidence>
<sequence>MSDLIQKFAEKLRVLRGEKNISQDALSKLTDIDRSYIGRIDRGEVNISLDKLFKIAKALKCQPADLMPEIDLSND</sequence>
<evidence type="ECO:0000259" key="4">
    <source>
        <dbReference type="PROSITE" id="PS50943"/>
    </source>
</evidence>
<protein>
    <submittedName>
        <fullName evidence="5">Helix-turn-helix domain protein</fullName>
    </submittedName>
</protein>
<dbReference type="InterPro" id="IPR010982">
    <property type="entry name" value="Lambda_DNA-bd_dom_sf"/>
</dbReference>
<dbReference type="GO" id="GO:0003677">
    <property type="term" value="F:DNA binding"/>
    <property type="evidence" value="ECO:0007669"/>
    <property type="project" value="UniProtKB-KW"/>
</dbReference>
<dbReference type="InterPro" id="IPR050807">
    <property type="entry name" value="TransReg_Diox_bact_type"/>
</dbReference>
<dbReference type="Pfam" id="PF13443">
    <property type="entry name" value="HTH_26"/>
    <property type="match status" value="1"/>
</dbReference>
<organism evidence="5 6">
    <name type="scientific">Colwellia psychrerythraea</name>
    <name type="common">Vibrio psychroerythus</name>
    <dbReference type="NCBI Taxonomy" id="28229"/>
    <lineage>
        <taxon>Bacteria</taxon>
        <taxon>Pseudomonadati</taxon>
        <taxon>Pseudomonadota</taxon>
        <taxon>Gammaproteobacteria</taxon>
        <taxon>Alteromonadales</taxon>
        <taxon>Colwelliaceae</taxon>
        <taxon>Colwellia</taxon>
    </lineage>
</organism>
<keyword evidence="2" id="KW-0238">DNA-binding</keyword>
<dbReference type="OrthoDB" id="9800901at2"/>
<dbReference type="EMBL" id="JQED01000040">
    <property type="protein sequence ID" value="KGJ89618.1"/>
    <property type="molecule type" value="Genomic_DNA"/>
</dbReference>
<name>A0A099KJ94_COLPS</name>
<dbReference type="SMART" id="SM00530">
    <property type="entry name" value="HTH_XRE"/>
    <property type="match status" value="1"/>
</dbReference>
<accession>A0A099KJ94</accession>
<evidence type="ECO:0000256" key="3">
    <source>
        <dbReference type="ARBA" id="ARBA00023163"/>
    </source>
</evidence>
<dbReference type="PANTHER" id="PTHR46797">
    <property type="entry name" value="HTH-TYPE TRANSCRIPTIONAL REGULATOR"/>
    <property type="match status" value="1"/>
</dbReference>
<dbReference type="PATRIC" id="fig|28229.4.peg.2962"/>
<gene>
    <name evidence="5" type="ORF">ND2E_3809</name>
</gene>
<keyword evidence="1" id="KW-0805">Transcription regulation</keyword>
<evidence type="ECO:0000313" key="6">
    <source>
        <dbReference type="Proteomes" id="UP000029843"/>
    </source>
</evidence>
<dbReference type="CDD" id="cd00093">
    <property type="entry name" value="HTH_XRE"/>
    <property type="match status" value="1"/>
</dbReference>
<dbReference type="AlphaFoldDB" id="A0A099KJ94"/>
<dbReference type="InterPro" id="IPR001387">
    <property type="entry name" value="Cro/C1-type_HTH"/>
</dbReference>
<dbReference type="GO" id="GO:0005829">
    <property type="term" value="C:cytosol"/>
    <property type="evidence" value="ECO:0007669"/>
    <property type="project" value="TreeGrafter"/>
</dbReference>